<evidence type="ECO:0000313" key="3">
    <source>
        <dbReference type="WormBase" id="F52H3.11"/>
    </source>
</evidence>
<dbReference type="Proteomes" id="UP000001940">
    <property type="component" value="Chromosome II"/>
</dbReference>
<dbReference type="EMBL" id="BX284602">
    <property type="protein sequence ID" value="SPC47296.1"/>
    <property type="molecule type" value="Genomic_DNA"/>
</dbReference>
<dbReference type="WormBase" id="F52H3.11">
    <property type="protein sequence ID" value="CE52533"/>
    <property type="gene ID" value="WBGene00303061"/>
</dbReference>
<evidence type="ECO:0000313" key="2">
    <source>
        <dbReference type="Proteomes" id="UP000001940"/>
    </source>
</evidence>
<name>A0A2K5ATR3_CAEEL</name>
<sequence>MVVCRESHVRSQ</sequence>
<dbReference type="AGR" id="WB:WBGene00303061"/>
<protein>
    <submittedName>
        <fullName evidence="1">Uncharacterized protein</fullName>
    </submittedName>
</protein>
<keyword evidence="2" id="KW-1185">Reference proteome</keyword>
<organism evidence="1 2">
    <name type="scientific">Caenorhabditis elegans</name>
    <dbReference type="NCBI Taxonomy" id="6239"/>
    <lineage>
        <taxon>Eukaryota</taxon>
        <taxon>Metazoa</taxon>
        <taxon>Ecdysozoa</taxon>
        <taxon>Nematoda</taxon>
        <taxon>Chromadorea</taxon>
        <taxon>Rhabditida</taxon>
        <taxon>Rhabditina</taxon>
        <taxon>Rhabditomorpha</taxon>
        <taxon>Rhabditoidea</taxon>
        <taxon>Rhabditidae</taxon>
        <taxon>Peloderinae</taxon>
        <taxon>Caenorhabditis</taxon>
    </lineage>
</organism>
<gene>
    <name evidence="1" type="ORF">CELE_F52H3.11</name>
    <name evidence="1 3" type="ORF">F52H3.11</name>
</gene>
<accession>A0A2K5ATR3</accession>
<evidence type="ECO:0000313" key="1">
    <source>
        <dbReference type="EMBL" id="SPC47296.1"/>
    </source>
</evidence>
<proteinExistence type="predicted"/>
<reference evidence="1 2" key="1">
    <citation type="journal article" date="1998" name="Science">
        <title>Genome sequence of the nematode C. elegans: a platform for investigating biology.</title>
        <authorList>
            <consortium name="The C. elegans sequencing consortium"/>
            <person name="Sulson J.E."/>
            <person name="Waterston R."/>
        </authorList>
    </citation>
    <scope>NUCLEOTIDE SEQUENCE [LARGE SCALE GENOMIC DNA]</scope>
    <source>
        <strain evidence="1 2">Bristol N2</strain>
    </source>
</reference>
<dbReference type="InParanoid" id="A0A2K5ATR3"/>